<proteinExistence type="inferred from homology"/>
<evidence type="ECO:0000313" key="14">
    <source>
        <dbReference type="Proteomes" id="UP000008841"/>
    </source>
</evidence>
<evidence type="ECO:0000313" key="13">
    <source>
        <dbReference type="EMBL" id="ACD90374.1"/>
    </source>
</evidence>
<dbReference type="InterPro" id="IPR045584">
    <property type="entry name" value="Pilin-like"/>
</dbReference>
<evidence type="ECO:0000256" key="4">
    <source>
        <dbReference type="ARBA" id="ARBA00022448"/>
    </source>
</evidence>
<reference evidence="13 14" key="1">
    <citation type="submission" date="2008-05" db="EMBL/GenBank/DDBJ databases">
        <title>Complete sequence of Chlorobium limicola DSM 245.</title>
        <authorList>
            <consortium name="US DOE Joint Genome Institute"/>
            <person name="Lucas S."/>
            <person name="Copeland A."/>
            <person name="Lapidus A."/>
            <person name="Glavina del Rio T."/>
            <person name="Dalin E."/>
            <person name="Tice H."/>
            <person name="Bruce D."/>
            <person name="Goodwin L."/>
            <person name="Pitluck S."/>
            <person name="Schmutz J."/>
            <person name="Larimer F."/>
            <person name="Land M."/>
            <person name="Hauser L."/>
            <person name="Kyrpides N."/>
            <person name="Ovchinnikova G."/>
            <person name="Zhao F."/>
            <person name="Li T."/>
            <person name="Liu Z."/>
            <person name="Overmann J."/>
            <person name="Bryant D.A."/>
            <person name="Richardson P."/>
        </authorList>
    </citation>
    <scope>NUCLEOTIDE SEQUENCE [LARGE SCALE GENOMIC DNA]</scope>
    <source>
        <strain evidence="14">DSM 245 / NBRC 103803 / 6330</strain>
    </source>
</reference>
<dbReference type="Gene3D" id="3.30.1300.30">
    <property type="entry name" value="GSPII I/J protein-like"/>
    <property type="match status" value="1"/>
</dbReference>
<dbReference type="GO" id="GO:0015031">
    <property type="term" value="P:protein transport"/>
    <property type="evidence" value="ECO:0007669"/>
    <property type="project" value="UniProtKB-KW"/>
</dbReference>
<gene>
    <name evidence="13" type="ordered locus">Clim_1308</name>
</gene>
<comment type="subcellular location">
    <subcellularLocation>
        <location evidence="2">Cell outer membrane</location>
    </subcellularLocation>
    <subcellularLocation>
        <location evidence="1">Cell surface</location>
    </subcellularLocation>
</comment>
<accession>B3ECU9</accession>
<keyword evidence="8" id="KW-0653">Protein transport</keyword>
<keyword evidence="5" id="KW-1134">Transmembrane beta strand</keyword>
<dbReference type="RefSeq" id="WP_012466251.1">
    <property type="nucleotide sequence ID" value="NC_010803.1"/>
</dbReference>
<sequence length="308" mass="30060" precursor="true">MKSSKKNRMSSSSCQKKLGITLLCGLLGISGAITPCEPLLAEISGTVSGGTYVVGPEKVVKNGDTITLSSATISGVTFTGDMTIGNLTATDTQVNGPLDVTGQTTTNGITNTGNIATTTLSTTGNANVGGALTTHGITNTGPLSSADGNASLSVANGGTSLGVTNAGGQLNGITSNTGQTRIAGGDSGQSTVTLDNTGVHMANNGAPSRVTGVANGVNDNDAVNMNQLNTLSKKAYSGIAQVGALASIPEPKSGQCYSIGMGVGAYGGQGAVAFGGKAYVNDNITVGAGLGISSGSPSAMAAGASFSW</sequence>
<evidence type="ECO:0000259" key="11">
    <source>
        <dbReference type="Pfam" id="PF03895"/>
    </source>
</evidence>
<evidence type="ECO:0000256" key="8">
    <source>
        <dbReference type="ARBA" id="ARBA00022927"/>
    </source>
</evidence>
<comment type="similarity">
    <text evidence="3">Belongs to the autotransporter-2 (AT-2) (TC 1.B.40) family.</text>
</comment>
<evidence type="ECO:0000259" key="12">
    <source>
        <dbReference type="Pfam" id="PF05662"/>
    </source>
</evidence>
<evidence type="ECO:0000256" key="2">
    <source>
        <dbReference type="ARBA" id="ARBA00004442"/>
    </source>
</evidence>
<dbReference type="eggNOG" id="COG5295">
    <property type="taxonomic scope" value="Bacteria"/>
</dbReference>
<evidence type="ECO:0000256" key="3">
    <source>
        <dbReference type="ARBA" id="ARBA00005848"/>
    </source>
</evidence>
<keyword evidence="7" id="KW-0732">Signal</keyword>
<keyword evidence="6" id="KW-0812">Transmembrane</keyword>
<evidence type="ECO:0000256" key="7">
    <source>
        <dbReference type="ARBA" id="ARBA00022729"/>
    </source>
</evidence>
<keyword evidence="9" id="KW-0472">Membrane</keyword>
<dbReference type="GO" id="GO:0009986">
    <property type="term" value="C:cell surface"/>
    <property type="evidence" value="ECO:0007669"/>
    <property type="project" value="UniProtKB-SubCell"/>
</dbReference>
<keyword evidence="10" id="KW-0998">Cell outer membrane</keyword>
<organism evidence="13 14">
    <name type="scientific">Chlorobium limicola (strain DSM 245 / NBRC 103803 / 6330)</name>
    <dbReference type="NCBI Taxonomy" id="290315"/>
    <lineage>
        <taxon>Bacteria</taxon>
        <taxon>Pseudomonadati</taxon>
        <taxon>Chlorobiota</taxon>
        <taxon>Chlorobiia</taxon>
        <taxon>Chlorobiales</taxon>
        <taxon>Chlorobiaceae</taxon>
        <taxon>Chlorobium/Pelodictyon group</taxon>
        <taxon>Chlorobium</taxon>
    </lineage>
</organism>
<evidence type="ECO:0000256" key="9">
    <source>
        <dbReference type="ARBA" id="ARBA00023136"/>
    </source>
</evidence>
<dbReference type="KEGG" id="cli:Clim_1308"/>
<dbReference type="InterPro" id="IPR008635">
    <property type="entry name" value="Coiled_stalk_dom"/>
</dbReference>
<dbReference type="Proteomes" id="UP000008841">
    <property type="component" value="Chromosome"/>
</dbReference>
<feature type="domain" description="Trimeric autotransporter adhesin YadA-like stalk" evidence="12">
    <location>
        <begin position="209"/>
        <end position="239"/>
    </location>
</feature>
<evidence type="ECO:0000256" key="6">
    <source>
        <dbReference type="ARBA" id="ARBA00022692"/>
    </source>
</evidence>
<dbReference type="AlphaFoldDB" id="B3ECU9"/>
<dbReference type="InterPro" id="IPR005594">
    <property type="entry name" value="YadA_C"/>
</dbReference>
<name>B3ECU9_CHLL2</name>
<dbReference type="GO" id="GO:0009279">
    <property type="term" value="C:cell outer membrane"/>
    <property type="evidence" value="ECO:0007669"/>
    <property type="project" value="UniProtKB-SubCell"/>
</dbReference>
<feature type="domain" description="Trimeric autotransporter adhesin YadA-like C-terminal membrane anchor" evidence="11">
    <location>
        <begin position="249"/>
        <end position="308"/>
    </location>
</feature>
<protein>
    <submittedName>
        <fullName evidence="13">Haemagluttinin domain protein</fullName>
    </submittedName>
</protein>
<evidence type="ECO:0000256" key="10">
    <source>
        <dbReference type="ARBA" id="ARBA00023237"/>
    </source>
</evidence>
<dbReference type="OrthoDB" id="1631723at2"/>
<dbReference type="EMBL" id="CP001097">
    <property type="protein sequence ID" value="ACD90374.1"/>
    <property type="molecule type" value="Genomic_DNA"/>
</dbReference>
<dbReference type="HOGENOM" id="CLU_902236_0_0_10"/>
<dbReference type="Pfam" id="PF03895">
    <property type="entry name" value="YadA_anchor"/>
    <property type="match status" value="1"/>
</dbReference>
<keyword evidence="4" id="KW-0813">Transport</keyword>
<evidence type="ECO:0000256" key="5">
    <source>
        <dbReference type="ARBA" id="ARBA00022452"/>
    </source>
</evidence>
<dbReference type="SUPFAM" id="SSF54523">
    <property type="entry name" value="Pili subunits"/>
    <property type="match status" value="1"/>
</dbReference>
<dbReference type="Pfam" id="PF05662">
    <property type="entry name" value="YadA_stalk"/>
    <property type="match status" value="1"/>
</dbReference>
<evidence type="ECO:0000256" key="1">
    <source>
        <dbReference type="ARBA" id="ARBA00004241"/>
    </source>
</evidence>